<organism evidence="3 4">
    <name type="scientific">Compostimonas suwonensis</name>
    <dbReference type="NCBI Taxonomy" id="1048394"/>
    <lineage>
        <taxon>Bacteria</taxon>
        <taxon>Bacillati</taxon>
        <taxon>Actinomycetota</taxon>
        <taxon>Actinomycetes</taxon>
        <taxon>Micrococcales</taxon>
        <taxon>Microbacteriaceae</taxon>
        <taxon>Compostimonas</taxon>
    </lineage>
</organism>
<feature type="compositionally biased region" description="Basic and acidic residues" evidence="1">
    <location>
        <begin position="1"/>
        <end position="11"/>
    </location>
</feature>
<evidence type="ECO:0000256" key="1">
    <source>
        <dbReference type="SAM" id="MobiDB-lite"/>
    </source>
</evidence>
<dbReference type="AlphaFoldDB" id="A0A2M9C498"/>
<dbReference type="InterPro" id="IPR019595">
    <property type="entry name" value="DUF2470"/>
</dbReference>
<dbReference type="Proteomes" id="UP000230161">
    <property type="component" value="Unassembled WGS sequence"/>
</dbReference>
<evidence type="ECO:0000259" key="2">
    <source>
        <dbReference type="Pfam" id="PF10615"/>
    </source>
</evidence>
<accession>A0A2M9C498</accession>
<sequence>MTRPRLRDHTPESPASRLEGMSHFSPEIIHAVVSHMNGDHVDDNLMIVRAFAEPTASSALMTGLDGEAGIWAAVVDGSTIDVRVPWSKPITERPEIRREVVTLYNAACERLGVEPRAEH</sequence>
<proteinExistence type="predicted"/>
<dbReference type="Pfam" id="PF10615">
    <property type="entry name" value="DUF2470"/>
    <property type="match status" value="1"/>
</dbReference>
<protein>
    <submittedName>
        <fullName evidence="3">Uncharacterized protein DUF2470</fullName>
    </submittedName>
</protein>
<dbReference type="Gene3D" id="3.20.180.10">
    <property type="entry name" value="PNP-oxidase-like"/>
    <property type="match status" value="1"/>
</dbReference>
<feature type="region of interest" description="Disordered" evidence="1">
    <location>
        <begin position="1"/>
        <end position="20"/>
    </location>
</feature>
<gene>
    <name evidence="3" type="ORF">CLV54_0378</name>
</gene>
<dbReference type="EMBL" id="PGFB01000001">
    <property type="protein sequence ID" value="PJJ65346.1"/>
    <property type="molecule type" value="Genomic_DNA"/>
</dbReference>
<dbReference type="InterPro" id="IPR037119">
    <property type="entry name" value="Haem_oxidase_HugZ-like_sf"/>
</dbReference>
<evidence type="ECO:0000313" key="3">
    <source>
        <dbReference type="EMBL" id="PJJ65346.1"/>
    </source>
</evidence>
<evidence type="ECO:0000313" key="4">
    <source>
        <dbReference type="Proteomes" id="UP000230161"/>
    </source>
</evidence>
<reference evidence="3 4" key="1">
    <citation type="submission" date="2017-11" db="EMBL/GenBank/DDBJ databases">
        <title>Genomic Encyclopedia of Archaeal and Bacterial Type Strains, Phase II (KMG-II): From Individual Species to Whole Genera.</title>
        <authorList>
            <person name="Goeker M."/>
        </authorList>
    </citation>
    <scope>NUCLEOTIDE SEQUENCE [LARGE SCALE GENOMIC DNA]</scope>
    <source>
        <strain evidence="3 4">DSM 25625</strain>
    </source>
</reference>
<comment type="caution">
    <text evidence="3">The sequence shown here is derived from an EMBL/GenBank/DDBJ whole genome shotgun (WGS) entry which is preliminary data.</text>
</comment>
<name>A0A2M9C498_9MICO</name>
<keyword evidence="4" id="KW-1185">Reference proteome</keyword>
<feature type="domain" description="DUF2470" evidence="2">
    <location>
        <begin position="32"/>
        <end position="102"/>
    </location>
</feature>